<evidence type="ECO:0000256" key="4">
    <source>
        <dbReference type="ARBA" id="ARBA00022829"/>
    </source>
</evidence>
<dbReference type="Pfam" id="PF02899">
    <property type="entry name" value="Phage_int_SAM_1"/>
    <property type="match status" value="1"/>
</dbReference>
<accession>A0ABX0IFZ5</accession>
<dbReference type="InterPro" id="IPR010998">
    <property type="entry name" value="Integrase_recombinase_N"/>
</dbReference>
<name>A0ABX0IFZ5_9FLAO</name>
<feature type="domain" description="Tyr recombinase" evidence="10">
    <location>
        <begin position="107"/>
        <end position="290"/>
    </location>
</feature>
<keyword evidence="4" id="KW-0159">Chromosome partition</keyword>
<keyword evidence="7" id="KW-0233">DNA recombination</keyword>
<dbReference type="InterPro" id="IPR002104">
    <property type="entry name" value="Integrase_catalytic"/>
</dbReference>
<keyword evidence="6 9" id="KW-0238">DNA-binding</keyword>
<evidence type="ECO:0000256" key="7">
    <source>
        <dbReference type="ARBA" id="ARBA00023172"/>
    </source>
</evidence>
<protein>
    <submittedName>
        <fullName evidence="12">Tyrosine-type recombinase/integrase</fullName>
    </submittedName>
</protein>
<dbReference type="SUPFAM" id="SSF56349">
    <property type="entry name" value="DNA breaking-rejoining enzymes"/>
    <property type="match status" value="1"/>
</dbReference>
<keyword evidence="3" id="KW-0132">Cell division</keyword>
<gene>
    <name evidence="12" type="ORF">G4L40_07615</name>
</gene>
<reference evidence="12 13" key="1">
    <citation type="submission" date="2020-02" db="EMBL/GenBank/DDBJ databases">
        <authorList>
            <person name="Chen W.-M."/>
        </authorList>
    </citation>
    <scope>NUCLEOTIDE SEQUENCE [LARGE SCALE GENOMIC DNA]</scope>
    <source>
        <strain evidence="12 13">TWA-26</strain>
    </source>
</reference>
<keyword evidence="8" id="KW-0131">Cell cycle</keyword>
<dbReference type="Gene3D" id="1.10.443.10">
    <property type="entry name" value="Intergrase catalytic core"/>
    <property type="match status" value="1"/>
</dbReference>
<dbReference type="InterPro" id="IPR044068">
    <property type="entry name" value="CB"/>
</dbReference>
<dbReference type="PANTHER" id="PTHR30349">
    <property type="entry name" value="PHAGE INTEGRASE-RELATED"/>
    <property type="match status" value="1"/>
</dbReference>
<dbReference type="Proteomes" id="UP000761423">
    <property type="component" value="Unassembled WGS sequence"/>
</dbReference>
<evidence type="ECO:0000256" key="6">
    <source>
        <dbReference type="ARBA" id="ARBA00023125"/>
    </source>
</evidence>
<feature type="domain" description="Core-binding (CB)" evidence="11">
    <location>
        <begin position="1"/>
        <end position="86"/>
    </location>
</feature>
<dbReference type="InterPro" id="IPR011010">
    <property type="entry name" value="DNA_brk_join_enz"/>
</dbReference>
<evidence type="ECO:0000256" key="1">
    <source>
        <dbReference type="ARBA" id="ARBA00004496"/>
    </source>
</evidence>
<dbReference type="InterPro" id="IPR013762">
    <property type="entry name" value="Integrase-like_cat_sf"/>
</dbReference>
<dbReference type="Gene3D" id="1.10.150.130">
    <property type="match status" value="1"/>
</dbReference>
<comment type="subcellular location">
    <subcellularLocation>
        <location evidence="1">Cytoplasm</location>
    </subcellularLocation>
</comment>
<dbReference type="PANTHER" id="PTHR30349:SF77">
    <property type="entry name" value="TYROSINE RECOMBINASE XERC"/>
    <property type="match status" value="1"/>
</dbReference>
<dbReference type="PROSITE" id="PS51900">
    <property type="entry name" value="CB"/>
    <property type="match status" value="1"/>
</dbReference>
<dbReference type="RefSeq" id="WP_166236607.1">
    <property type="nucleotide sequence ID" value="NZ_JAAJBV010000004.1"/>
</dbReference>
<evidence type="ECO:0000256" key="2">
    <source>
        <dbReference type="ARBA" id="ARBA00022490"/>
    </source>
</evidence>
<evidence type="ECO:0000256" key="8">
    <source>
        <dbReference type="ARBA" id="ARBA00023306"/>
    </source>
</evidence>
<organism evidence="12 13">
    <name type="scientific">Flavobacterium celericrescens</name>
    <dbReference type="NCBI Taxonomy" id="2709780"/>
    <lineage>
        <taxon>Bacteria</taxon>
        <taxon>Pseudomonadati</taxon>
        <taxon>Bacteroidota</taxon>
        <taxon>Flavobacteriia</taxon>
        <taxon>Flavobacteriales</taxon>
        <taxon>Flavobacteriaceae</taxon>
        <taxon>Flavobacterium</taxon>
    </lineage>
</organism>
<proteinExistence type="predicted"/>
<evidence type="ECO:0000313" key="13">
    <source>
        <dbReference type="Proteomes" id="UP000761423"/>
    </source>
</evidence>
<keyword evidence="5" id="KW-0229">DNA integration</keyword>
<dbReference type="Pfam" id="PF00589">
    <property type="entry name" value="Phage_integrase"/>
    <property type="match status" value="1"/>
</dbReference>
<sequence length="297" mass="34475">MDSNIKAYQDYLIKEKNYSPLTVQAYIADVLSFQQYLQDSHETILMEEVIYSQIRSWIVVLVENNISNTSINRKISSLKSFYKFLLKCKQISVNPLLKHKSLKTAKKVQIPFSEKELQDVFELNSYPNDFEGIRNQLIIELFYTTGMRRAEMINLSITNVDLLQKTIKVIGKRNKERIIPLLDCTIRLIELYKEQRNHLEVISNNEMLILSKTGNKVSESFVYRLINEYFSTVSQKTKKSPHVLRHSFATHLLNNGADLNSVKELLGHASLSSTQIYTHSSLAELKKVYQEAHPRNK</sequence>
<evidence type="ECO:0000256" key="9">
    <source>
        <dbReference type="PROSITE-ProRule" id="PRU01248"/>
    </source>
</evidence>
<dbReference type="InterPro" id="IPR004107">
    <property type="entry name" value="Integrase_SAM-like_N"/>
</dbReference>
<evidence type="ECO:0000313" key="12">
    <source>
        <dbReference type="EMBL" id="NHM04572.1"/>
    </source>
</evidence>
<evidence type="ECO:0000259" key="10">
    <source>
        <dbReference type="PROSITE" id="PS51898"/>
    </source>
</evidence>
<evidence type="ECO:0000259" key="11">
    <source>
        <dbReference type="PROSITE" id="PS51900"/>
    </source>
</evidence>
<comment type="caution">
    <text evidence="12">The sequence shown here is derived from an EMBL/GenBank/DDBJ whole genome shotgun (WGS) entry which is preliminary data.</text>
</comment>
<keyword evidence="2" id="KW-0963">Cytoplasm</keyword>
<keyword evidence="13" id="KW-1185">Reference proteome</keyword>
<evidence type="ECO:0000256" key="3">
    <source>
        <dbReference type="ARBA" id="ARBA00022618"/>
    </source>
</evidence>
<evidence type="ECO:0000256" key="5">
    <source>
        <dbReference type="ARBA" id="ARBA00022908"/>
    </source>
</evidence>
<dbReference type="InterPro" id="IPR050090">
    <property type="entry name" value="Tyrosine_recombinase_XerCD"/>
</dbReference>
<dbReference type="PROSITE" id="PS51898">
    <property type="entry name" value="TYR_RECOMBINASE"/>
    <property type="match status" value="1"/>
</dbReference>
<dbReference type="EMBL" id="JAAJBV010000004">
    <property type="protein sequence ID" value="NHM04572.1"/>
    <property type="molecule type" value="Genomic_DNA"/>
</dbReference>